<feature type="domain" description="Carrier" evidence="4">
    <location>
        <begin position="641"/>
        <end position="717"/>
    </location>
</feature>
<evidence type="ECO:0000259" key="5">
    <source>
        <dbReference type="PROSITE" id="PS52004"/>
    </source>
</evidence>
<dbReference type="InterPro" id="IPR036736">
    <property type="entry name" value="ACP-like_sf"/>
</dbReference>
<dbReference type="NCBIfam" id="TIGR01746">
    <property type="entry name" value="Thioester-redct"/>
    <property type="match status" value="1"/>
</dbReference>
<dbReference type="PANTHER" id="PTHR43775:SF37">
    <property type="entry name" value="SI:DKEY-61P9.11"/>
    <property type="match status" value="1"/>
</dbReference>
<dbReference type="InterPro" id="IPR010080">
    <property type="entry name" value="Thioester_reductase-like_dom"/>
</dbReference>
<name>A0ABV9Y4C2_9PSEU</name>
<keyword evidence="2" id="KW-0597">Phosphoprotein</keyword>
<comment type="caution">
    <text evidence="6">The sequence shown here is derived from an EMBL/GenBank/DDBJ whole genome shotgun (WGS) entry which is preliminary data.</text>
</comment>
<dbReference type="Gene3D" id="1.10.1240.100">
    <property type="match status" value="1"/>
</dbReference>
<proteinExistence type="predicted"/>
<dbReference type="InterPro" id="IPR020841">
    <property type="entry name" value="PKS_Beta-ketoAc_synthase_dom"/>
</dbReference>
<dbReference type="Pfam" id="PF00109">
    <property type="entry name" value="ketoacyl-synt"/>
    <property type="match status" value="1"/>
</dbReference>
<keyword evidence="7" id="KW-1185">Reference proteome</keyword>
<dbReference type="InterPro" id="IPR036291">
    <property type="entry name" value="NAD(P)-bd_dom_sf"/>
</dbReference>
<dbReference type="Pfam" id="PF02801">
    <property type="entry name" value="Ketoacyl-synt_C"/>
    <property type="match status" value="1"/>
</dbReference>
<feature type="domain" description="Ketosynthase family 3 (KS3)" evidence="5">
    <location>
        <begin position="3"/>
        <end position="430"/>
    </location>
</feature>
<dbReference type="SUPFAM" id="SSF53901">
    <property type="entry name" value="Thiolase-like"/>
    <property type="match status" value="1"/>
</dbReference>
<evidence type="ECO:0000313" key="6">
    <source>
        <dbReference type="EMBL" id="MFC5057154.1"/>
    </source>
</evidence>
<dbReference type="Proteomes" id="UP001595833">
    <property type="component" value="Unassembled WGS sequence"/>
</dbReference>
<dbReference type="Pfam" id="PF07993">
    <property type="entry name" value="NAD_binding_4"/>
    <property type="match status" value="1"/>
</dbReference>
<dbReference type="SUPFAM" id="SSF51735">
    <property type="entry name" value="NAD(P)-binding Rossmann-fold domains"/>
    <property type="match status" value="1"/>
</dbReference>
<dbReference type="InterPro" id="IPR029058">
    <property type="entry name" value="AB_hydrolase_fold"/>
</dbReference>
<dbReference type="InterPro" id="IPR050091">
    <property type="entry name" value="PKS_NRPS_Biosynth_Enz"/>
</dbReference>
<dbReference type="Gene3D" id="3.40.50.720">
    <property type="entry name" value="NAD(P)-binding Rossmann-like Domain"/>
    <property type="match status" value="1"/>
</dbReference>
<dbReference type="InterPro" id="IPR018201">
    <property type="entry name" value="Ketoacyl_synth_AS"/>
</dbReference>
<reference evidence="7" key="1">
    <citation type="journal article" date="2019" name="Int. J. Syst. Evol. Microbiol.">
        <title>The Global Catalogue of Microorganisms (GCM) 10K type strain sequencing project: providing services to taxonomists for standard genome sequencing and annotation.</title>
        <authorList>
            <consortium name="The Broad Institute Genomics Platform"/>
            <consortium name="The Broad Institute Genome Sequencing Center for Infectious Disease"/>
            <person name="Wu L."/>
            <person name="Ma J."/>
        </authorList>
    </citation>
    <scope>NUCLEOTIDE SEQUENCE [LARGE SCALE GENOMIC DNA]</scope>
    <source>
        <strain evidence="7">KCTC 12848</strain>
    </source>
</reference>
<dbReference type="CDD" id="cd00833">
    <property type="entry name" value="PKS"/>
    <property type="match status" value="1"/>
</dbReference>
<dbReference type="PROSITE" id="PS00606">
    <property type="entry name" value="KS3_1"/>
    <property type="match status" value="1"/>
</dbReference>
<dbReference type="Gene3D" id="3.40.47.10">
    <property type="match status" value="1"/>
</dbReference>
<dbReference type="PROSITE" id="PS50075">
    <property type="entry name" value="CARRIER"/>
    <property type="match status" value="1"/>
</dbReference>
<accession>A0ABV9Y4C2</accession>
<evidence type="ECO:0000259" key="4">
    <source>
        <dbReference type="PROSITE" id="PS50075"/>
    </source>
</evidence>
<protein>
    <submittedName>
        <fullName evidence="6">Thioester reductase domain-containing protein</fullName>
    </submittedName>
</protein>
<evidence type="ECO:0000256" key="3">
    <source>
        <dbReference type="ARBA" id="ARBA00022679"/>
    </source>
</evidence>
<dbReference type="RefSeq" id="WP_344043420.1">
    <property type="nucleotide sequence ID" value="NZ_BAAAKE010000045.1"/>
</dbReference>
<dbReference type="PANTHER" id="PTHR43775">
    <property type="entry name" value="FATTY ACID SYNTHASE"/>
    <property type="match status" value="1"/>
</dbReference>
<dbReference type="Pfam" id="PF00550">
    <property type="entry name" value="PP-binding"/>
    <property type="match status" value="1"/>
</dbReference>
<organism evidence="6 7">
    <name type="scientific">Saccharothrix xinjiangensis</name>
    <dbReference type="NCBI Taxonomy" id="204798"/>
    <lineage>
        <taxon>Bacteria</taxon>
        <taxon>Bacillati</taxon>
        <taxon>Actinomycetota</taxon>
        <taxon>Actinomycetes</taxon>
        <taxon>Pseudonocardiales</taxon>
        <taxon>Pseudonocardiaceae</taxon>
        <taxon>Saccharothrix</taxon>
    </lineage>
</organism>
<dbReference type="InterPro" id="IPR016039">
    <property type="entry name" value="Thiolase-like"/>
</dbReference>
<dbReference type="SMART" id="SM00825">
    <property type="entry name" value="PKS_KS"/>
    <property type="match status" value="1"/>
</dbReference>
<dbReference type="InterPro" id="IPR013120">
    <property type="entry name" value="FAR_NAD-bd"/>
</dbReference>
<evidence type="ECO:0000313" key="7">
    <source>
        <dbReference type="Proteomes" id="UP001595833"/>
    </source>
</evidence>
<keyword evidence="1" id="KW-0596">Phosphopantetheine</keyword>
<evidence type="ECO:0000256" key="1">
    <source>
        <dbReference type="ARBA" id="ARBA00022450"/>
    </source>
</evidence>
<sequence length="1134" mass="119829">MSDTDIAVVGIGLRFPDAWTPRDFWRNLEDGVVSLRELPREAMLAAGVTEAMLGEPDFVKVGTTLPGHADFAADFFGYPPTEAELVDPQQRIFLEASWEALETAGHAPRPGGPVVGVFAGGAQSTYTSVLFAAKAQAEGMAAAIDDVDLHLGGLGDFLPSRVAYKLGLRGPTVGVQTACSSSLYAVHYATLSLLSGECDIALAGGATVLEPIAGYRYQPGGLMSADGFCRAFDARSTGTSFSSGVGVVALRRLSDALADGDHVLAVVKGSAVGNDGADRSGFTAPNPVGVAEVVSGALRVAGVSADELCYVEAHGSGTSLGDHIELRGLAQGLRAGTSRTGFCSLGTVKANIGHTGPAAGIAGFIKAVRIAQTGTLPAHPAFERPRDPGLLAESPFHIATEAGATTDRDRHVLVNSMGLGGTNVAAVLAPPPAPTRPAARADGVVRLVLSARTRTELDALSKRLADELDPDAAADVAHTLRVGRKAFPERRVVSAPAGGLAAALRLPRPPAVRTVRSTPRRALVALAEGADRAALDRLALAFGSDVEVVAGPEDNPPPNTHVVSARADADEAITDAWLNGVEVDWAALSDGTGRRVPLPAYPLPRRRAWALDRYPALHATPAPACAAVPSASASASDEPVTGADDVEQGLLEVWRDLFGGSRVGLDDEFGALGGSSLLSVQMVLKIQKRFDVLVNVHRAGGSKATVRRIAEIVRGLRAGAERGSSDIDPIADGDGELVDRDLQLPLGELAPFEAPGRDVLLTGTTGFLGTFLLHELLAATEGRVYCVVRADDEAAARQRLRDASAKFGLPEPDPARVHLVLGDLRNVAELLESYRDGELTGRVGYVLHCAAKVVFTEPYRVLREDNVLATVDLLRWMRGHGIRDFSFVSTVAATHYALGTDNKILETRDQPLDPQQGGYGVGKWVAERLLERAEQDGMRVRVFRPGFILGSTRTGACNDKDLIWNVLTSGLAVGAHPLDDRAMPMAPVDVVARAMAELTVSPGSVGRVYHLVDRKSFSPRRLFGLLAGAGWPTEAVTPGDWQRRVADKALDTGSGLLSTMALYELDGHELDEDGLEAVAWRPWLERAELGSAPTGDLLRRCLTFLAERHPKFGDLIGDLLVRSAVDDQDPVEVR</sequence>
<dbReference type="SUPFAM" id="SSF47336">
    <property type="entry name" value="ACP-like"/>
    <property type="match status" value="1"/>
</dbReference>
<dbReference type="Pfam" id="PF22621">
    <property type="entry name" value="CurL-like_PKS_C"/>
    <property type="match status" value="1"/>
</dbReference>
<dbReference type="EMBL" id="JBHSJB010000027">
    <property type="protein sequence ID" value="MFC5057154.1"/>
    <property type="molecule type" value="Genomic_DNA"/>
</dbReference>
<keyword evidence="3" id="KW-0808">Transferase</keyword>
<dbReference type="InterPro" id="IPR009081">
    <property type="entry name" value="PP-bd_ACP"/>
</dbReference>
<dbReference type="PROSITE" id="PS52004">
    <property type="entry name" value="KS3_2"/>
    <property type="match status" value="1"/>
</dbReference>
<dbReference type="InterPro" id="IPR014030">
    <property type="entry name" value="Ketoacyl_synth_N"/>
</dbReference>
<dbReference type="Gene3D" id="3.40.50.1820">
    <property type="entry name" value="alpha/beta hydrolase"/>
    <property type="match status" value="1"/>
</dbReference>
<evidence type="ECO:0000256" key="2">
    <source>
        <dbReference type="ARBA" id="ARBA00022553"/>
    </source>
</evidence>
<gene>
    <name evidence="6" type="ORF">ACFPFM_25830</name>
</gene>
<dbReference type="InterPro" id="IPR014031">
    <property type="entry name" value="Ketoacyl_synth_C"/>
</dbReference>